<reference evidence="1 2" key="1">
    <citation type="submission" date="2016-10" db="EMBL/GenBank/DDBJ databases">
        <authorList>
            <person name="de Groot N.N."/>
        </authorList>
    </citation>
    <scope>NUCLEOTIDE SEQUENCE [LARGE SCALE GENOMIC DNA]</scope>
    <source>
        <strain evidence="1 2">DSM 22012</strain>
    </source>
</reference>
<organism evidence="1 2">
    <name type="scientific">Marinobacterium lutimaris</name>
    <dbReference type="NCBI Taxonomy" id="568106"/>
    <lineage>
        <taxon>Bacteria</taxon>
        <taxon>Pseudomonadati</taxon>
        <taxon>Pseudomonadota</taxon>
        <taxon>Gammaproteobacteria</taxon>
        <taxon>Oceanospirillales</taxon>
        <taxon>Oceanospirillaceae</taxon>
        <taxon>Marinobacterium</taxon>
    </lineage>
</organism>
<dbReference type="EMBL" id="FNVQ01000001">
    <property type="protein sequence ID" value="SEG10603.1"/>
    <property type="molecule type" value="Genomic_DNA"/>
</dbReference>
<protein>
    <submittedName>
        <fullName evidence="1">Uncharacterized protein</fullName>
    </submittedName>
</protein>
<sequence length="140" mass="15569">MFDASVVQSRSFPCPESVSMDDTAGEESLYWLEIPDVRMTLAHRVSPLRGTRAVMARHWFHGSVAVAPSRLIASSTGLIVLDVIRPRQPDGFLELELPTPGCLELHLDAERCTDHLHGYWELRIFSGQAEQIARLLSASA</sequence>
<gene>
    <name evidence="1" type="ORF">SAMN05444390_1011373</name>
</gene>
<dbReference type="AlphaFoldDB" id="A0A1H5XG46"/>
<evidence type="ECO:0000313" key="2">
    <source>
        <dbReference type="Proteomes" id="UP000236745"/>
    </source>
</evidence>
<name>A0A1H5XG46_9GAMM</name>
<dbReference type="Proteomes" id="UP000236745">
    <property type="component" value="Unassembled WGS sequence"/>
</dbReference>
<accession>A0A1H5XG46</accession>
<keyword evidence="2" id="KW-1185">Reference proteome</keyword>
<evidence type="ECO:0000313" key="1">
    <source>
        <dbReference type="EMBL" id="SEG10603.1"/>
    </source>
</evidence>
<proteinExistence type="predicted"/>